<dbReference type="SUPFAM" id="SSF54001">
    <property type="entry name" value="Cysteine proteinases"/>
    <property type="match status" value="1"/>
</dbReference>
<evidence type="ECO:0000259" key="3">
    <source>
        <dbReference type="PROSITE" id="PS50235"/>
    </source>
</evidence>
<name>A0A8J4SMN2_9TREM</name>
<comment type="caution">
    <text evidence="4">The sequence shown here is derived from an EMBL/GenBank/DDBJ whole genome shotgun (WGS) entry which is preliminary data.</text>
</comment>
<dbReference type="GO" id="GO:0016579">
    <property type="term" value="P:protein deubiquitination"/>
    <property type="evidence" value="ECO:0007669"/>
    <property type="project" value="InterPro"/>
</dbReference>
<proteinExistence type="inferred from homology"/>
<dbReference type="Gene3D" id="3.90.70.10">
    <property type="entry name" value="Cysteine proteinases"/>
    <property type="match status" value="2"/>
</dbReference>
<dbReference type="GO" id="GO:0005829">
    <property type="term" value="C:cytosol"/>
    <property type="evidence" value="ECO:0007669"/>
    <property type="project" value="TreeGrafter"/>
</dbReference>
<comment type="catalytic activity">
    <reaction evidence="1">
        <text>Thiol-dependent hydrolysis of ester, thioester, amide, peptide and isopeptide bonds formed by the C-terminal Gly of ubiquitin (a 76-residue protein attached to proteins as an intracellular targeting signal).</text>
        <dbReference type="EC" id="3.4.19.12"/>
    </reaction>
</comment>
<comment type="similarity">
    <text evidence="1">Belongs to the peptidase C19 family.</text>
</comment>
<accession>A0A8J4SMN2</accession>
<dbReference type="EMBL" id="LUCH01004281">
    <property type="protein sequence ID" value="KAF5399180.1"/>
    <property type="molecule type" value="Genomic_DNA"/>
</dbReference>
<protein>
    <recommendedName>
        <fullName evidence="1">Ubiquitin carboxyl-terminal hydrolase</fullName>
        <ecNumber evidence="1">3.4.19.12</ecNumber>
    </recommendedName>
</protein>
<dbReference type="GO" id="GO:0005634">
    <property type="term" value="C:nucleus"/>
    <property type="evidence" value="ECO:0007669"/>
    <property type="project" value="TreeGrafter"/>
</dbReference>
<dbReference type="InterPro" id="IPR050164">
    <property type="entry name" value="Peptidase_C19"/>
</dbReference>
<feature type="region of interest" description="Disordered" evidence="2">
    <location>
        <begin position="326"/>
        <end position="394"/>
    </location>
</feature>
<dbReference type="InterPro" id="IPR001394">
    <property type="entry name" value="Peptidase_C19_UCH"/>
</dbReference>
<dbReference type="OrthoDB" id="2020758at2759"/>
<keyword evidence="1" id="KW-0378">Hydrolase</keyword>
<evidence type="ECO:0000256" key="2">
    <source>
        <dbReference type="SAM" id="MobiDB-lite"/>
    </source>
</evidence>
<dbReference type="GO" id="GO:0004843">
    <property type="term" value="F:cysteine-type deubiquitinase activity"/>
    <property type="evidence" value="ECO:0007669"/>
    <property type="project" value="UniProtKB-UniRule"/>
</dbReference>
<gene>
    <name evidence="4" type="ORF">PHET_07704</name>
</gene>
<evidence type="ECO:0000313" key="5">
    <source>
        <dbReference type="Proteomes" id="UP000748531"/>
    </source>
</evidence>
<dbReference type="PANTHER" id="PTHR24006">
    <property type="entry name" value="UBIQUITIN CARBOXYL-TERMINAL HYDROLASE"/>
    <property type="match status" value="1"/>
</dbReference>
<dbReference type="EC" id="3.4.19.12" evidence="1"/>
<dbReference type="PROSITE" id="PS00972">
    <property type="entry name" value="USP_1"/>
    <property type="match status" value="1"/>
</dbReference>
<keyword evidence="1" id="KW-0788">Thiol protease</keyword>
<dbReference type="PROSITE" id="PS50235">
    <property type="entry name" value="USP_3"/>
    <property type="match status" value="1"/>
</dbReference>
<evidence type="ECO:0000313" key="4">
    <source>
        <dbReference type="EMBL" id="KAF5399180.1"/>
    </source>
</evidence>
<dbReference type="PROSITE" id="PS00973">
    <property type="entry name" value="USP_2"/>
    <property type="match status" value="1"/>
</dbReference>
<feature type="compositionally biased region" description="Polar residues" evidence="2">
    <location>
        <begin position="378"/>
        <end position="392"/>
    </location>
</feature>
<reference evidence="4" key="1">
    <citation type="submission" date="2019-05" db="EMBL/GenBank/DDBJ databases">
        <title>Annotation for the trematode Paragonimus heterotremus.</title>
        <authorList>
            <person name="Choi Y.-J."/>
        </authorList>
    </citation>
    <scope>NUCLEOTIDE SEQUENCE</scope>
    <source>
        <strain evidence="4">LC</strain>
    </source>
</reference>
<dbReference type="AlphaFoldDB" id="A0A8J4SMN2"/>
<dbReference type="Pfam" id="PF00443">
    <property type="entry name" value="UCH"/>
    <property type="match status" value="1"/>
</dbReference>
<dbReference type="PANTHER" id="PTHR24006:SF781">
    <property type="entry name" value="LD34905P"/>
    <property type="match status" value="1"/>
</dbReference>
<dbReference type="InterPro" id="IPR018200">
    <property type="entry name" value="USP_CS"/>
</dbReference>
<dbReference type="InterPro" id="IPR028889">
    <property type="entry name" value="USP"/>
</dbReference>
<keyword evidence="1" id="KW-0645">Protease</keyword>
<feature type="compositionally biased region" description="Basic residues" evidence="2">
    <location>
        <begin position="271"/>
        <end position="289"/>
    </location>
</feature>
<evidence type="ECO:0000256" key="1">
    <source>
        <dbReference type="RuleBase" id="RU366025"/>
    </source>
</evidence>
<organism evidence="4 5">
    <name type="scientific">Paragonimus heterotremus</name>
    <dbReference type="NCBI Taxonomy" id="100268"/>
    <lineage>
        <taxon>Eukaryota</taxon>
        <taxon>Metazoa</taxon>
        <taxon>Spiralia</taxon>
        <taxon>Lophotrochozoa</taxon>
        <taxon>Platyhelminthes</taxon>
        <taxon>Trematoda</taxon>
        <taxon>Digenea</taxon>
        <taxon>Plagiorchiida</taxon>
        <taxon>Troglotremata</taxon>
        <taxon>Troglotrematidae</taxon>
        <taxon>Paragonimus</taxon>
    </lineage>
</organism>
<dbReference type="InterPro" id="IPR038765">
    <property type="entry name" value="Papain-like_cys_pep_sf"/>
</dbReference>
<dbReference type="Proteomes" id="UP000748531">
    <property type="component" value="Unassembled WGS sequence"/>
</dbReference>
<keyword evidence="1" id="KW-0833">Ubl conjugation pathway</keyword>
<keyword evidence="5" id="KW-1185">Reference proteome</keyword>
<feature type="domain" description="USP" evidence="3">
    <location>
        <begin position="44"/>
        <end position="707"/>
    </location>
</feature>
<sequence>MVKRHKCVKYFNQQQQQRSKGSAHNCLDEANVKVLKKHSHYSVKGLHNVGNTCYLNSSVQCLSRSPCFHELLSLPALRSATLKKPDGESITTMHITLPIMKASVTTRFYELAGQLREVRSDSYATTLNPGSLREAILEKYPRFSGFGQQDSHELLRALLDCMKQEELMRWRKGILDKLNLDMKNIQLEDRELVRSWGRAASIATIVDRLFGGIMVCSLQCCVCGTIRTTFEPFLDLSLPITDSKAPVGRRVSEGSCSHRGTGKSKQELKRERKKKHKNPKREQRRKRKHELNDLGAVSSDFDCEYPPVAVEDDVTKTDSDACEVARQDNSMADIPLETPTPNDVYETGDDWKERFSYSQTGSCADAEDSDEDKLGVSTPASHSPPTSDQGENSVPIEPISYLTKQLNELHMDAQDFETFGSEEFIQASRLSQIPLRACVFDGMSHGPNDSSRTLYSCLSRFTAPERLTGSNQIICESCGKGHDNKGSGRLSGVSQRDSTHTPVYRDAIRRDLILEAPPLLTIHLKRFQQFGSNLQKSQKPISFPIILDITPFCSALYLSACNSVCYRLYGVVEHIGRLAGGHYVAYVAVDPSGSSGSEHPDKLKTLFKQFITPLDHPPKWPLTSHDLVRRLRRCDRTQLLKSMSDLSSFLTRESNLDEMNAVDTQSFTEPTEPDDRVWFCCSDSHVTKVSLATVRNCQPFLLFYERLPS</sequence>
<feature type="region of interest" description="Disordered" evidence="2">
    <location>
        <begin position="246"/>
        <end position="291"/>
    </location>
</feature>
<dbReference type="GO" id="GO:0006508">
    <property type="term" value="P:proteolysis"/>
    <property type="evidence" value="ECO:0007669"/>
    <property type="project" value="UniProtKB-KW"/>
</dbReference>